<keyword evidence="1" id="KW-1133">Transmembrane helix</keyword>
<dbReference type="EMBL" id="PHAI01000003">
    <property type="protein sequence ID" value="PKM91102.1"/>
    <property type="molecule type" value="Genomic_DNA"/>
</dbReference>
<evidence type="ECO:0000256" key="1">
    <source>
        <dbReference type="SAM" id="Phobius"/>
    </source>
</evidence>
<feature type="transmembrane region" description="Helical" evidence="1">
    <location>
        <begin position="106"/>
        <end position="127"/>
    </location>
</feature>
<dbReference type="InterPro" id="IPR043993">
    <property type="entry name" value="T4SS_pilin"/>
</dbReference>
<dbReference type="AlphaFoldDB" id="A0A2N2E8W1"/>
<reference evidence="2 3" key="1">
    <citation type="journal article" date="2017" name="ISME J.">
        <title>Potential for microbial H2 and metal transformations associated with novel bacteria and archaea in deep terrestrial subsurface sediments.</title>
        <authorList>
            <person name="Hernsdorf A.W."/>
            <person name="Amano Y."/>
            <person name="Miyakawa K."/>
            <person name="Ise K."/>
            <person name="Suzuki Y."/>
            <person name="Anantharaman K."/>
            <person name="Probst A."/>
            <person name="Burstein D."/>
            <person name="Thomas B.C."/>
            <person name="Banfield J.F."/>
        </authorList>
    </citation>
    <scope>NUCLEOTIDE SEQUENCE [LARGE SCALE GENOMIC DNA]</scope>
    <source>
        <strain evidence="2">HGW-Falkowbacteria-1</strain>
    </source>
</reference>
<sequence length="397" mass="43549">MQNKKSILKIFLTLFIFSFLVIPFLVFAQSSSNPVEFTPQVTIPGSSFIKGTTYTIKESTSSIAEYVKAIYNYLLSIVGITAAIVLMVGGVIWLTSGGSSEKVTQAKSWIGGSLTGLTLALLSYIILQTINPQLVSFTPTDIPKIRPIKTGCCQYQTLGATRSTAEQTTDVECYRIHLEKADPKIASITNEELNKSPYNGELSIYLGDDRFNAKKRANYADGICEETGYCEIYDDDFANLNISERRDSTVVTQMSLRQCGALNNKPNEASWATGKIIARFYSEEQFKQENMAIYRTAFQKTCENREGGSCNNSGSLYCYCYGGVAYVNEGLKNEPCGNDGGKCIPDLDIPGTNLPSDEDEFCENQDMGSRGCSDSPKSLICCEPGGVWGGYNPGLTY</sequence>
<protein>
    <submittedName>
        <fullName evidence="2">Uncharacterized protein</fullName>
    </submittedName>
</protein>
<dbReference type="Pfam" id="PF18895">
    <property type="entry name" value="T4SS_pilin"/>
    <property type="match status" value="1"/>
</dbReference>
<accession>A0A2N2E8W1</accession>
<gene>
    <name evidence="2" type="ORF">CVU82_03535</name>
</gene>
<feature type="transmembrane region" description="Helical" evidence="1">
    <location>
        <begin position="70"/>
        <end position="94"/>
    </location>
</feature>
<keyword evidence="1" id="KW-0472">Membrane</keyword>
<name>A0A2N2E8W1_9BACT</name>
<evidence type="ECO:0000313" key="3">
    <source>
        <dbReference type="Proteomes" id="UP000233517"/>
    </source>
</evidence>
<evidence type="ECO:0000313" key="2">
    <source>
        <dbReference type="EMBL" id="PKM91102.1"/>
    </source>
</evidence>
<dbReference type="Proteomes" id="UP000233517">
    <property type="component" value="Unassembled WGS sequence"/>
</dbReference>
<organism evidence="2 3">
    <name type="scientific">Candidatus Falkowbacteria bacterium HGW-Falkowbacteria-1</name>
    <dbReference type="NCBI Taxonomy" id="2013768"/>
    <lineage>
        <taxon>Bacteria</taxon>
        <taxon>Candidatus Falkowiibacteriota</taxon>
    </lineage>
</organism>
<comment type="caution">
    <text evidence="2">The sequence shown here is derived from an EMBL/GenBank/DDBJ whole genome shotgun (WGS) entry which is preliminary data.</text>
</comment>
<proteinExistence type="predicted"/>
<keyword evidence="1" id="KW-0812">Transmembrane</keyword>